<reference evidence="1 2" key="1">
    <citation type="journal article" date="2021" name="Hortic Res">
        <title>High-quality reference genome and annotation aids understanding of berry development for evergreen blueberry (Vaccinium darrowii).</title>
        <authorList>
            <person name="Yu J."/>
            <person name="Hulse-Kemp A.M."/>
            <person name="Babiker E."/>
            <person name="Staton M."/>
        </authorList>
    </citation>
    <scope>NUCLEOTIDE SEQUENCE [LARGE SCALE GENOMIC DNA]</scope>
    <source>
        <strain evidence="2">cv. NJ 8807/NJ 8810</strain>
        <tissue evidence="1">Young leaf</tissue>
    </source>
</reference>
<evidence type="ECO:0000313" key="1">
    <source>
        <dbReference type="EMBL" id="KAH7845666.1"/>
    </source>
</evidence>
<proteinExistence type="predicted"/>
<name>A0ACB7XWV4_9ERIC</name>
<sequence>MERGKAGHWGRSRIEHRWRKEKHVGTTEVGNYDFWRMGDFITDPCQLKKRRWRRDGGIMKTLVKELRGSKILNWVRFRLHYSKAYFHFLPVPGMYGMSSGSLGQWLCVLVVGVMIFVRTEGVNVGITYVENAVAKGAVCLDGSPPAYHSDKGFGAGINNWLVHIEGGGWCNNVTTCLARKSTRLGSSKQMATEVAFSGILSNLQKFNPDFYNWNRIKVRYCDGASFTGDVEAVNPATNLHFRGARVFVAVIEDLLAKGMKNAKYAMLSGCSAGGLTSILHCDNFRALVPMGTKVKCLADAGYFINAKDVSGAPHIEAFYSEVVATHGSAKNLPVSCSSKIRPGLCFFPQNTAQQIRTPLFTVNAAYDSWQIKNILAPGVADPHGTWHNCKLDITKCSSSQIQTMQDFRLAFLSALTGQGSSTSKGLFINSCYAHCQTEMQETWLRADSPVLGGVTIAKAVGDWYYDRSPFQKIDCPYPCDKSCHNRIFDPNEHPVI</sequence>
<evidence type="ECO:0000313" key="2">
    <source>
        <dbReference type="Proteomes" id="UP000828048"/>
    </source>
</evidence>
<comment type="caution">
    <text evidence="1">The sequence shown here is derived from an EMBL/GenBank/DDBJ whole genome shotgun (WGS) entry which is preliminary data.</text>
</comment>
<keyword evidence="2" id="KW-1185">Reference proteome</keyword>
<accession>A0ACB7XWV4</accession>
<organism evidence="1 2">
    <name type="scientific">Vaccinium darrowii</name>
    <dbReference type="NCBI Taxonomy" id="229202"/>
    <lineage>
        <taxon>Eukaryota</taxon>
        <taxon>Viridiplantae</taxon>
        <taxon>Streptophyta</taxon>
        <taxon>Embryophyta</taxon>
        <taxon>Tracheophyta</taxon>
        <taxon>Spermatophyta</taxon>
        <taxon>Magnoliopsida</taxon>
        <taxon>eudicotyledons</taxon>
        <taxon>Gunneridae</taxon>
        <taxon>Pentapetalae</taxon>
        <taxon>asterids</taxon>
        <taxon>Ericales</taxon>
        <taxon>Ericaceae</taxon>
        <taxon>Vaccinioideae</taxon>
        <taxon>Vaccinieae</taxon>
        <taxon>Vaccinium</taxon>
    </lineage>
</organism>
<dbReference type="Proteomes" id="UP000828048">
    <property type="component" value="Chromosome 5"/>
</dbReference>
<gene>
    <name evidence="1" type="ORF">Vadar_004559</name>
</gene>
<protein>
    <submittedName>
        <fullName evidence="1">Uncharacterized protein</fullName>
    </submittedName>
</protein>
<dbReference type="EMBL" id="CM037155">
    <property type="protein sequence ID" value="KAH7845666.1"/>
    <property type="molecule type" value="Genomic_DNA"/>
</dbReference>